<protein>
    <recommendedName>
        <fullName evidence="3">IS110 family transposase</fullName>
    </recommendedName>
</protein>
<sequence length="86" mass="10186">MKSILCQAAWAATRTRGTRLSAFYYRLVKRRGPKKANMALAHLMLRIIYEMLKNHTPYMELGEDYLPKKERNLEYWIQQIQKQGPG</sequence>
<reference evidence="1 2" key="1">
    <citation type="submission" date="2021-03" db="EMBL/GenBank/DDBJ databases">
        <title>Antimicrobial resistance genes in bacteria isolated from Japanese honey, and their potential for conferring macrolide and lincosamide resistance in the American foulbrood pathogen Paenibacillus larvae.</title>
        <authorList>
            <person name="Okamoto M."/>
            <person name="Kumagai M."/>
            <person name="Kanamori H."/>
            <person name="Takamatsu D."/>
        </authorList>
    </citation>
    <scope>NUCLEOTIDE SEQUENCE [LARGE SCALE GENOMIC DNA]</scope>
    <source>
        <strain evidence="1 2">J34TS1</strain>
    </source>
</reference>
<dbReference type="InterPro" id="IPR047650">
    <property type="entry name" value="Transpos_IS110"/>
</dbReference>
<evidence type="ECO:0008006" key="3">
    <source>
        <dbReference type="Google" id="ProtNLM"/>
    </source>
</evidence>
<evidence type="ECO:0000313" key="1">
    <source>
        <dbReference type="EMBL" id="GIO47088.1"/>
    </source>
</evidence>
<evidence type="ECO:0000313" key="2">
    <source>
        <dbReference type="Proteomes" id="UP000682811"/>
    </source>
</evidence>
<dbReference type="Proteomes" id="UP000682811">
    <property type="component" value="Unassembled WGS sequence"/>
</dbReference>
<comment type="caution">
    <text evidence="1">The sequence shown here is derived from an EMBL/GenBank/DDBJ whole genome shotgun (WGS) entry which is preliminary data.</text>
</comment>
<dbReference type="AlphaFoldDB" id="A0A919YD91"/>
<gene>
    <name evidence="1" type="ORF">J34TS1_18530</name>
</gene>
<dbReference type="EMBL" id="BORT01000006">
    <property type="protein sequence ID" value="GIO47088.1"/>
    <property type="molecule type" value="Genomic_DNA"/>
</dbReference>
<name>A0A919YD91_9BACL</name>
<dbReference type="PANTHER" id="PTHR33055:SF15">
    <property type="entry name" value="TRANSPOSASE-RELATED"/>
    <property type="match status" value="1"/>
</dbReference>
<keyword evidence="2" id="KW-1185">Reference proteome</keyword>
<organism evidence="1 2">
    <name type="scientific">Paenibacillus azoreducens</name>
    <dbReference type="NCBI Taxonomy" id="116718"/>
    <lineage>
        <taxon>Bacteria</taxon>
        <taxon>Bacillati</taxon>
        <taxon>Bacillota</taxon>
        <taxon>Bacilli</taxon>
        <taxon>Bacillales</taxon>
        <taxon>Paenibacillaceae</taxon>
        <taxon>Paenibacillus</taxon>
    </lineage>
</organism>
<accession>A0A919YD91</accession>
<proteinExistence type="predicted"/>
<dbReference type="PANTHER" id="PTHR33055">
    <property type="entry name" value="TRANSPOSASE FOR INSERTION SEQUENCE ELEMENT IS1111A"/>
    <property type="match status" value="1"/>
</dbReference>